<feature type="non-terminal residue" evidence="1">
    <location>
        <position position="1"/>
    </location>
</feature>
<accession>X0UBE4</accession>
<dbReference type="EMBL" id="BARS01029316">
    <property type="protein sequence ID" value="GAG03119.1"/>
    <property type="molecule type" value="Genomic_DNA"/>
</dbReference>
<name>X0UBE4_9ZZZZ</name>
<proteinExistence type="predicted"/>
<comment type="caution">
    <text evidence="1">The sequence shown here is derived from an EMBL/GenBank/DDBJ whole genome shotgun (WGS) entry which is preliminary data.</text>
</comment>
<dbReference type="AlphaFoldDB" id="X0UBE4"/>
<protein>
    <submittedName>
        <fullName evidence="1">Uncharacterized protein</fullName>
    </submittedName>
</protein>
<dbReference type="InterPro" id="IPR013083">
    <property type="entry name" value="Znf_RING/FYVE/PHD"/>
</dbReference>
<dbReference type="SUPFAM" id="SSF57850">
    <property type="entry name" value="RING/U-box"/>
    <property type="match status" value="1"/>
</dbReference>
<evidence type="ECO:0000313" key="1">
    <source>
        <dbReference type="EMBL" id="GAG03119.1"/>
    </source>
</evidence>
<organism evidence="1">
    <name type="scientific">marine sediment metagenome</name>
    <dbReference type="NCBI Taxonomy" id="412755"/>
    <lineage>
        <taxon>unclassified sequences</taxon>
        <taxon>metagenomes</taxon>
        <taxon>ecological metagenomes</taxon>
    </lineage>
</organism>
<reference evidence="1" key="1">
    <citation type="journal article" date="2014" name="Front. Microbiol.">
        <title>High frequency of phylogenetically diverse reductive dehalogenase-homologous genes in deep subseafloor sedimentary metagenomes.</title>
        <authorList>
            <person name="Kawai M."/>
            <person name="Futagami T."/>
            <person name="Toyoda A."/>
            <person name="Takaki Y."/>
            <person name="Nishi S."/>
            <person name="Hori S."/>
            <person name="Arai W."/>
            <person name="Tsubouchi T."/>
            <person name="Morono Y."/>
            <person name="Uchiyama I."/>
            <person name="Ito T."/>
            <person name="Fujiyama A."/>
            <person name="Inagaki F."/>
            <person name="Takami H."/>
        </authorList>
    </citation>
    <scope>NUCLEOTIDE SEQUENCE</scope>
    <source>
        <strain evidence="1">Expedition CK06-06</strain>
    </source>
</reference>
<gene>
    <name evidence="1" type="ORF">S01H1_45833</name>
</gene>
<sequence length="103" mass="11752">RPEFALVFNRAILTPQVTEEKVVISKEKKICLVCRGEVFGFSYNCKCGANYCENCARALTNLENVCWACDVPIDYSKPVKPFKEEVESVKVEEKAKKEVKNEK</sequence>
<dbReference type="Gene3D" id="3.30.40.10">
    <property type="entry name" value="Zinc/RING finger domain, C3HC4 (zinc finger)"/>
    <property type="match status" value="1"/>
</dbReference>